<evidence type="ECO:0000256" key="1">
    <source>
        <dbReference type="SAM" id="SignalP"/>
    </source>
</evidence>
<feature type="chain" id="PRO_5008016739" description="Lipoprotein" evidence="1">
    <location>
        <begin position="27"/>
        <end position="142"/>
    </location>
</feature>
<dbReference type="PROSITE" id="PS51257">
    <property type="entry name" value="PROKAR_LIPOPROTEIN"/>
    <property type="match status" value="1"/>
</dbReference>
<name>A0A173ZB15_9BACE</name>
<dbReference type="AlphaFoldDB" id="A0A173ZB15"/>
<evidence type="ECO:0000313" key="2">
    <source>
        <dbReference type="EMBL" id="CUN73013.1"/>
    </source>
</evidence>
<evidence type="ECO:0000313" key="3">
    <source>
        <dbReference type="Proteomes" id="UP000095517"/>
    </source>
</evidence>
<feature type="signal peptide" evidence="1">
    <location>
        <begin position="1"/>
        <end position="26"/>
    </location>
</feature>
<accession>A0A173ZB15</accession>
<dbReference type="RefSeq" id="WP_253280301.1">
    <property type="nucleotide sequence ID" value="NZ_CABIXA010000003.1"/>
</dbReference>
<evidence type="ECO:0008006" key="4">
    <source>
        <dbReference type="Google" id="ProtNLM"/>
    </source>
</evidence>
<dbReference type="Proteomes" id="UP000095517">
    <property type="component" value="Unassembled WGS sequence"/>
</dbReference>
<protein>
    <recommendedName>
        <fullName evidence="4">Lipoprotein</fullName>
    </recommendedName>
</protein>
<sequence length="142" mass="15907">MRKHHIITRIFLATGVLFCLFLTACGNDNGMDDINPDMSSEQTPHFLWDTKILLEEPNGWGVLVQPGSVAITNLIEGKQYRLLWQGDWSTGKKATPVLRIVEKGKQTEIIALKQLKVSVIKDGHYSLTFGSDDREGELVLAK</sequence>
<keyword evidence="1" id="KW-0732">Signal</keyword>
<gene>
    <name evidence="2" type="ORF">ERS852397_00748</name>
</gene>
<dbReference type="STRING" id="338188.ERS852397_00748"/>
<reference evidence="2 3" key="1">
    <citation type="submission" date="2015-09" db="EMBL/GenBank/DDBJ databases">
        <authorList>
            <consortium name="Pathogen Informatics"/>
        </authorList>
    </citation>
    <scope>NUCLEOTIDE SEQUENCE [LARGE SCALE GENOMIC DNA]</scope>
    <source>
        <strain evidence="2 3">2789STDY5608840</strain>
    </source>
</reference>
<dbReference type="EMBL" id="CYZH01000003">
    <property type="protein sequence ID" value="CUN73013.1"/>
    <property type="molecule type" value="Genomic_DNA"/>
</dbReference>
<proteinExistence type="predicted"/>
<organism evidence="2 3">
    <name type="scientific">Bacteroides finegoldii</name>
    <dbReference type="NCBI Taxonomy" id="338188"/>
    <lineage>
        <taxon>Bacteria</taxon>
        <taxon>Pseudomonadati</taxon>
        <taxon>Bacteroidota</taxon>
        <taxon>Bacteroidia</taxon>
        <taxon>Bacteroidales</taxon>
        <taxon>Bacteroidaceae</taxon>
        <taxon>Bacteroides</taxon>
    </lineage>
</organism>